<organism evidence="3 4">
    <name type="scientific">Mycolicibacterium insubricum</name>
    <dbReference type="NCBI Taxonomy" id="444597"/>
    <lineage>
        <taxon>Bacteria</taxon>
        <taxon>Bacillati</taxon>
        <taxon>Actinomycetota</taxon>
        <taxon>Actinomycetes</taxon>
        <taxon>Mycobacteriales</taxon>
        <taxon>Mycobacteriaceae</taxon>
        <taxon>Mycolicibacterium</taxon>
    </lineage>
</organism>
<evidence type="ECO:0000313" key="4">
    <source>
        <dbReference type="Proteomes" id="UP000192801"/>
    </source>
</evidence>
<dbReference type="AlphaFoldDB" id="A0A1X0DNF2"/>
<name>A0A1X0DNF2_9MYCO</name>
<sequence>MVRPLRMIKTAAAVGAVVLLSGCATGLDAVPLPSPGAGGPTYRLTAMFSNALNLPAKAKVRLYGADIGEVESIDAEDFTAAVQMRIRSDVPLPAASTAELRAATPLGDVFVQIRPPGNGEGPLLRDGDTIPKTATAAAPTVEELLNSMAMLVNGGTIRALTTDINGAGRAVGGRGTKVADLISETNAFLAKTTARSTQLDGALRSTSKLAVDMAARRTSLDHALDAGAPALAVIADNTGKIADLADTVARSTDALSKFPSMRRTDTRSLVADLNRLSAVFNDISVDPNLSLTAFNRLLGILIKATNSTAFSVLANIPQIALGVLPDKNYPGDPGFHGPDGTDWHLMIGGLRYEWNMLLGRIYGPDRP</sequence>
<dbReference type="Pfam" id="PF02470">
    <property type="entry name" value="MlaD"/>
    <property type="match status" value="1"/>
</dbReference>
<feature type="domain" description="Mammalian cell entry C-terminal" evidence="2">
    <location>
        <begin position="124"/>
        <end position="294"/>
    </location>
</feature>
<comment type="caution">
    <text evidence="3">The sequence shown here is derived from an EMBL/GenBank/DDBJ whole genome shotgun (WGS) entry which is preliminary data.</text>
</comment>
<dbReference type="NCBIfam" id="TIGR00996">
    <property type="entry name" value="Mtu_fam_mce"/>
    <property type="match status" value="1"/>
</dbReference>
<dbReference type="PANTHER" id="PTHR33371">
    <property type="entry name" value="INTERMEMBRANE PHOSPHOLIPID TRANSPORT SYSTEM BINDING PROTEIN MLAD-RELATED"/>
    <property type="match status" value="1"/>
</dbReference>
<proteinExistence type="predicted"/>
<dbReference type="PANTHER" id="PTHR33371:SF15">
    <property type="entry name" value="LIPOPROTEIN LPRN"/>
    <property type="match status" value="1"/>
</dbReference>
<dbReference type="PROSITE" id="PS51257">
    <property type="entry name" value="PROKAR_LIPOPROTEIN"/>
    <property type="match status" value="1"/>
</dbReference>
<evidence type="ECO:0000259" key="2">
    <source>
        <dbReference type="Pfam" id="PF11887"/>
    </source>
</evidence>
<accession>A0A1X0DNF2</accession>
<dbReference type="STRING" id="444597.BST26_01470"/>
<dbReference type="InterPro" id="IPR052336">
    <property type="entry name" value="MlaD_Phospholipid_Transporter"/>
</dbReference>
<evidence type="ECO:0000259" key="1">
    <source>
        <dbReference type="Pfam" id="PF02470"/>
    </source>
</evidence>
<keyword evidence="4" id="KW-1185">Reference proteome</keyword>
<reference evidence="3 4" key="1">
    <citation type="submission" date="2016-12" db="EMBL/GenBank/DDBJ databases">
        <title>The new phylogeny of genus Mycobacterium.</title>
        <authorList>
            <person name="Tortoli E."/>
            <person name="Trovato A."/>
            <person name="Cirillo D.M."/>
        </authorList>
    </citation>
    <scope>NUCLEOTIDE SEQUENCE [LARGE SCALE GENOMIC DNA]</scope>
    <source>
        <strain evidence="3 4">DSM 45130</strain>
    </source>
</reference>
<dbReference type="Proteomes" id="UP000192801">
    <property type="component" value="Unassembled WGS sequence"/>
</dbReference>
<dbReference type="RefSeq" id="WP_083029039.1">
    <property type="nucleotide sequence ID" value="NZ_AP022618.1"/>
</dbReference>
<dbReference type="InterPro" id="IPR003399">
    <property type="entry name" value="Mce/MlaD"/>
</dbReference>
<dbReference type="InterPro" id="IPR005693">
    <property type="entry name" value="Mce"/>
</dbReference>
<gene>
    <name evidence="3" type="ORF">BST26_01470</name>
</gene>
<evidence type="ECO:0000313" key="3">
    <source>
        <dbReference type="EMBL" id="ORA73908.1"/>
    </source>
</evidence>
<dbReference type="InterPro" id="IPR024516">
    <property type="entry name" value="Mce_C"/>
</dbReference>
<feature type="domain" description="Mce/MlaD" evidence="1">
    <location>
        <begin position="40"/>
        <end position="116"/>
    </location>
</feature>
<dbReference type="Pfam" id="PF11887">
    <property type="entry name" value="Mce4_CUP1"/>
    <property type="match status" value="1"/>
</dbReference>
<protein>
    <submittedName>
        <fullName evidence="3">Mammalian cell entry protein</fullName>
    </submittedName>
</protein>
<dbReference type="EMBL" id="MVHS01000002">
    <property type="protein sequence ID" value="ORA73908.1"/>
    <property type="molecule type" value="Genomic_DNA"/>
</dbReference>
<dbReference type="GO" id="GO:0005576">
    <property type="term" value="C:extracellular region"/>
    <property type="evidence" value="ECO:0007669"/>
    <property type="project" value="TreeGrafter"/>
</dbReference>